<name>A0A0G0UVS2_9BACT</name>
<evidence type="ECO:0000313" key="1">
    <source>
        <dbReference type="EMBL" id="KKR92778.1"/>
    </source>
</evidence>
<sequence length="101" mass="12038">MRKKKSKIPVFKSYEEEAHFWDTHSITDFEDETEDVEIIFDLEEPRSETIAVRLQKDVKNKMTDLARQKGVNTSTLARMWIIEKLSELTRPRVNRIADKER</sequence>
<gene>
    <name evidence="1" type="ORF">UU41_C0025G0016</name>
</gene>
<evidence type="ECO:0000313" key="2">
    <source>
        <dbReference type="Proteomes" id="UP000034961"/>
    </source>
</evidence>
<dbReference type="AlphaFoldDB" id="A0A0G0UVS2"/>
<proteinExistence type="predicted"/>
<organism evidence="1 2">
    <name type="scientific">Candidatus Roizmanbacteria bacterium GW2011_GWA1_41_13</name>
    <dbReference type="NCBI Taxonomy" id="1618474"/>
    <lineage>
        <taxon>Bacteria</taxon>
        <taxon>Candidatus Roizmaniibacteriota</taxon>
    </lineage>
</organism>
<dbReference type="Proteomes" id="UP000034961">
    <property type="component" value="Unassembled WGS sequence"/>
</dbReference>
<dbReference type="InterPro" id="IPR022148">
    <property type="entry name" value="CopG_antitoxin"/>
</dbReference>
<reference evidence="1 2" key="1">
    <citation type="journal article" date="2015" name="Nature">
        <title>rRNA introns, odd ribosomes, and small enigmatic genomes across a large radiation of phyla.</title>
        <authorList>
            <person name="Brown C.T."/>
            <person name="Hug L.A."/>
            <person name="Thomas B.C."/>
            <person name="Sharon I."/>
            <person name="Castelle C.J."/>
            <person name="Singh A."/>
            <person name="Wilkins M.J."/>
            <person name="Williams K.H."/>
            <person name="Banfield J.F."/>
        </authorList>
    </citation>
    <scope>NUCLEOTIDE SEQUENCE [LARGE SCALE GENOMIC DNA]</scope>
</reference>
<accession>A0A0G0UVS2</accession>
<dbReference type="Pfam" id="PF12441">
    <property type="entry name" value="CopG_antitoxin"/>
    <property type="match status" value="1"/>
</dbReference>
<protein>
    <submittedName>
        <fullName evidence="1">Uncharacterized protein</fullName>
    </submittedName>
</protein>
<comment type="caution">
    <text evidence="1">The sequence shown here is derived from an EMBL/GenBank/DDBJ whole genome shotgun (WGS) entry which is preliminary data.</text>
</comment>
<dbReference type="EMBL" id="LCAN01000025">
    <property type="protein sequence ID" value="KKR92778.1"/>
    <property type="molecule type" value="Genomic_DNA"/>
</dbReference>